<dbReference type="InterPro" id="IPR000835">
    <property type="entry name" value="HTH_MarR-typ"/>
</dbReference>
<dbReference type="Proteomes" id="UP000516422">
    <property type="component" value="Chromosome"/>
</dbReference>
<dbReference type="GO" id="GO:0003700">
    <property type="term" value="F:DNA-binding transcription factor activity"/>
    <property type="evidence" value="ECO:0007669"/>
    <property type="project" value="InterPro"/>
</dbReference>
<evidence type="ECO:0000313" key="2">
    <source>
        <dbReference type="EMBL" id="QNT91653.1"/>
    </source>
</evidence>
<feature type="domain" description="HTH marR-type" evidence="1">
    <location>
        <begin position="40"/>
        <end position="172"/>
    </location>
</feature>
<dbReference type="Gene3D" id="1.10.10.10">
    <property type="entry name" value="Winged helix-like DNA-binding domain superfamily/Winged helix DNA-binding domain"/>
    <property type="match status" value="1"/>
</dbReference>
<dbReference type="KEGG" id="sgf:HEP81_01324"/>
<accession>A0A7H1PUC3</accession>
<dbReference type="InterPro" id="IPR036388">
    <property type="entry name" value="WH-like_DNA-bd_sf"/>
</dbReference>
<evidence type="ECO:0000313" key="3">
    <source>
        <dbReference type="Proteomes" id="UP000516422"/>
    </source>
</evidence>
<dbReference type="SMART" id="SM00347">
    <property type="entry name" value="HTH_MARR"/>
    <property type="match status" value="1"/>
</dbReference>
<name>A0A7H1PUC3_9ACTN</name>
<dbReference type="InterPro" id="IPR039422">
    <property type="entry name" value="MarR/SlyA-like"/>
</dbReference>
<dbReference type="SUPFAM" id="SSF46785">
    <property type="entry name" value="Winged helix' DNA-binding domain"/>
    <property type="match status" value="1"/>
</dbReference>
<sequence length="175" mass="18710">MSKLMGKSNDFSDRLPTMAAETFPSAEPARTSEPPLTAIRALPSWILGRAAARGRALVADALAAEGLKMWHHVALSAVRDLAPVAQADLARGIALDPKDLVGILNDLQRAGLVVRTPDPRDRRKNAVSLTEEGGLLLGRCEQAARTANEELLAPLSAAERELFMLLLTRISGVEG</sequence>
<organism evidence="2 3">
    <name type="scientific">Streptomyces griseofuscus</name>
    <dbReference type="NCBI Taxonomy" id="146922"/>
    <lineage>
        <taxon>Bacteria</taxon>
        <taxon>Bacillati</taxon>
        <taxon>Actinomycetota</taxon>
        <taxon>Actinomycetes</taxon>
        <taxon>Kitasatosporales</taxon>
        <taxon>Streptomycetaceae</taxon>
        <taxon>Streptomyces</taxon>
    </lineage>
</organism>
<proteinExistence type="predicted"/>
<reference evidence="2 3" key="1">
    <citation type="submission" date="2020-04" db="EMBL/GenBank/DDBJ databases">
        <title>Characterization and engineering of Streptomyces griseofuscus DSM40191 as a potential heterologous host for expression of BGCs.</title>
        <authorList>
            <person name="Gren T."/>
            <person name="Whitford C.M."/>
            <person name="Mohite O.S."/>
            <person name="Joergensen T.S."/>
            <person name="Nielsen J.B."/>
            <person name="Lee S.Y."/>
            <person name="Weber T."/>
        </authorList>
    </citation>
    <scope>NUCLEOTIDE SEQUENCE [LARGE SCALE GENOMIC DNA]</scope>
    <source>
        <strain evidence="2 3">DSM 40191</strain>
    </source>
</reference>
<evidence type="ECO:0000259" key="1">
    <source>
        <dbReference type="PROSITE" id="PS50995"/>
    </source>
</evidence>
<dbReference type="PRINTS" id="PR00598">
    <property type="entry name" value="HTHMARR"/>
</dbReference>
<dbReference type="GO" id="GO:0006950">
    <property type="term" value="P:response to stress"/>
    <property type="evidence" value="ECO:0007669"/>
    <property type="project" value="TreeGrafter"/>
</dbReference>
<protein>
    <submittedName>
        <fullName evidence="2">MarR family transcriptional regulator</fullName>
    </submittedName>
</protein>
<gene>
    <name evidence="2" type="ORF">HEP81_01324</name>
</gene>
<dbReference type="InterPro" id="IPR036390">
    <property type="entry name" value="WH_DNA-bd_sf"/>
</dbReference>
<dbReference type="PANTHER" id="PTHR33164:SF95">
    <property type="entry name" value="TRANSCRIPTIONAL REGULATOR"/>
    <property type="match status" value="1"/>
</dbReference>
<dbReference type="AlphaFoldDB" id="A0A7H1PUC3"/>
<dbReference type="EMBL" id="CP051006">
    <property type="protein sequence ID" value="QNT91653.1"/>
    <property type="molecule type" value="Genomic_DNA"/>
</dbReference>
<dbReference type="PROSITE" id="PS50995">
    <property type="entry name" value="HTH_MARR_2"/>
    <property type="match status" value="1"/>
</dbReference>
<dbReference type="Pfam" id="PF12802">
    <property type="entry name" value="MarR_2"/>
    <property type="match status" value="1"/>
</dbReference>
<dbReference type="PANTHER" id="PTHR33164">
    <property type="entry name" value="TRANSCRIPTIONAL REGULATOR, MARR FAMILY"/>
    <property type="match status" value="1"/>
</dbReference>